<dbReference type="SUPFAM" id="SSF53955">
    <property type="entry name" value="Lysozyme-like"/>
    <property type="match status" value="1"/>
</dbReference>
<evidence type="ECO:0000313" key="8">
    <source>
        <dbReference type="EMBL" id="MBB5709694.1"/>
    </source>
</evidence>
<dbReference type="Pfam" id="PF00959">
    <property type="entry name" value="Phage_lysozyme"/>
    <property type="match status" value="1"/>
</dbReference>
<protein>
    <recommendedName>
        <fullName evidence="7">Lysozyme</fullName>
        <ecNumber evidence="7">3.2.1.17</ecNumber>
    </recommendedName>
</protein>
<dbReference type="Gene3D" id="1.10.530.40">
    <property type="match status" value="1"/>
</dbReference>
<evidence type="ECO:0000256" key="4">
    <source>
        <dbReference type="ARBA" id="ARBA00022801"/>
    </source>
</evidence>
<comment type="similarity">
    <text evidence="7">Belongs to the glycosyl hydrolase 24 family.</text>
</comment>
<keyword evidence="9" id="KW-1185">Reference proteome</keyword>
<evidence type="ECO:0000256" key="2">
    <source>
        <dbReference type="ARBA" id="ARBA00022529"/>
    </source>
</evidence>
<dbReference type="GO" id="GO:0042742">
    <property type="term" value="P:defense response to bacterium"/>
    <property type="evidence" value="ECO:0007669"/>
    <property type="project" value="UniProtKB-KW"/>
</dbReference>
<dbReference type="PANTHER" id="PTHR38107">
    <property type="match status" value="1"/>
</dbReference>
<dbReference type="RefSeq" id="WP_184084797.1">
    <property type="nucleotide sequence ID" value="NZ_JACIJF010000002.1"/>
</dbReference>
<keyword evidence="3 7" id="KW-0081">Bacteriolytic enzyme</keyword>
<evidence type="ECO:0000256" key="3">
    <source>
        <dbReference type="ARBA" id="ARBA00022638"/>
    </source>
</evidence>
<dbReference type="PANTHER" id="PTHR38107:SF3">
    <property type="entry name" value="LYSOZYME RRRD-RELATED"/>
    <property type="match status" value="1"/>
</dbReference>
<reference evidence="8 9" key="1">
    <citation type="submission" date="2020-08" db="EMBL/GenBank/DDBJ databases">
        <title>Genomic Encyclopedia of Type Strains, Phase IV (KMG-IV): sequencing the most valuable type-strain genomes for metagenomic binning, comparative biology and taxonomic classification.</title>
        <authorList>
            <person name="Goeker M."/>
        </authorList>
    </citation>
    <scope>NUCLEOTIDE SEQUENCE [LARGE SCALE GENOMIC DNA]</scope>
    <source>
        <strain evidence="8 9">DSM 26736</strain>
    </source>
</reference>
<dbReference type="InterPro" id="IPR023347">
    <property type="entry name" value="Lysozyme_dom_sf"/>
</dbReference>
<dbReference type="EMBL" id="JACIJF010000002">
    <property type="protein sequence ID" value="MBB5709694.1"/>
    <property type="molecule type" value="Genomic_DNA"/>
</dbReference>
<dbReference type="InterPro" id="IPR002196">
    <property type="entry name" value="Glyco_hydro_24"/>
</dbReference>
<name>A0A840YA23_9SPHN</name>
<proteinExistence type="inferred from homology"/>
<comment type="caution">
    <text evidence="8">The sequence shown here is derived from an EMBL/GenBank/DDBJ whole genome shotgun (WGS) entry which is preliminary data.</text>
</comment>
<dbReference type="GO" id="GO:0031640">
    <property type="term" value="P:killing of cells of another organism"/>
    <property type="evidence" value="ECO:0007669"/>
    <property type="project" value="UniProtKB-KW"/>
</dbReference>
<dbReference type="InterPro" id="IPR023346">
    <property type="entry name" value="Lysozyme-like_dom_sf"/>
</dbReference>
<evidence type="ECO:0000256" key="5">
    <source>
        <dbReference type="ARBA" id="ARBA00023200"/>
    </source>
</evidence>
<keyword evidence="6 7" id="KW-0326">Glycosidase</keyword>
<dbReference type="EC" id="3.2.1.17" evidence="7"/>
<comment type="catalytic activity">
    <reaction evidence="1 7">
        <text>Hydrolysis of (1-&gt;4)-beta-linkages between N-acetylmuramic acid and N-acetyl-D-glucosamine residues in a peptidoglycan and between N-acetyl-D-glucosamine residues in chitodextrins.</text>
        <dbReference type="EC" id="3.2.1.17"/>
    </reaction>
</comment>
<evidence type="ECO:0000256" key="6">
    <source>
        <dbReference type="ARBA" id="ARBA00023295"/>
    </source>
</evidence>
<evidence type="ECO:0000256" key="7">
    <source>
        <dbReference type="RuleBase" id="RU003788"/>
    </source>
</evidence>
<dbReference type="AlphaFoldDB" id="A0A840YA23"/>
<keyword evidence="4 7" id="KW-0378">Hydrolase</keyword>
<evidence type="ECO:0000313" key="9">
    <source>
        <dbReference type="Proteomes" id="UP000527143"/>
    </source>
</evidence>
<evidence type="ECO:0000256" key="1">
    <source>
        <dbReference type="ARBA" id="ARBA00000632"/>
    </source>
</evidence>
<keyword evidence="2 7" id="KW-0929">Antimicrobial</keyword>
<dbReference type="InterPro" id="IPR033907">
    <property type="entry name" value="Endolysin_autolysin"/>
</dbReference>
<dbReference type="HAMAP" id="MF_04110">
    <property type="entry name" value="ENDOLYSIN_T4"/>
    <property type="match status" value="1"/>
</dbReference>
<accession>A0A840YA23</accession>
<dbReference type="InterPro" id="IPR051018">
    <property type="entry name" value="Bacteriophage_GH24"/>
</dbReference>
<dbReference type="Proteomes" id="UP000527143">
    <property type="component" value="Unassembled WGS sequence"/>
</dbReference>
<dbReference type="CDD" id="cd00737">
    <property type="entry name" value="lyz_endolysin_autolysin"/>
    <property type="match status" value="1"/>
</dbReference>
<keyword evidence="5" id="KW-1035">Host cytoplasm</keyword>
<dbReference type="InterPro" id="IPR034690">
    <property type="entry name" value="Endolysin_T4_type"/>
</dbReference>
<gene>
    <name evidence="8" type="ORF">FHT02_000916</name>
</gene>
<dbReference type="GO" id="GO:0016998">
    <property type="term" value="P:cell wall macromolecule catabolic process"/>
    <property type="evidence" value="ECO:0007669"/>
    <property type="project" value="InterPro"/>
</dbReference>
<sequence>MNLSPSKECIDLIKAFEGCKLRAYTCSAGVPTLGWGATGPDIKLGMVWTQKQAADRLASDVAKFADGVAKIAGDCSQGQFDALVSFAFNCGLAALKSSTLLRKHISGDHAGAAKEFLRWNKAGGKVLAGLTRRRAAEAKLYAD</sequence>
<organism evidence="8 9">
    <name type="scientific">Sphingomonas xinjiangensis</name>
    <dbReference type="NCBI Taxonomy" id="643568"/>
    <lineage>
        <taxon>Bacteria</taxon>
        <taxon>Pseudomonadati</taxon>
        <taxon>Pseudomonadota</taxon>
        <taxon>Alphaproteobacteria</taxon>
        <taxon>Sphingomonadales</taxon>
        <taxon>Sphingomonadaceae</taxon>
        <taxon>Sphingomonas</taxon>
    </lineage>
</organism>
<dbReference type="GO" id="GO:0003796">
    <property type="term" value="F:lysozyme activity"/>
    <property type="evidence" value="ECO:0007669"/>
    <property type="project" value="UniProtKB-EC"/>
</dbReference>
<dbReference type="GO" id="GO:0009253">
    <property type="term" value="P:peptidoglycan catabolic process"/>
    <property type="evidence" value="ECO:0007669"/>
    <property type="project" value="InterPro"/>
</dbReference>